<reference evidence="1 2" key="1">
    <citation type="submission" date="2019-03" db="EMBL/GenBank/DDBJ databases">
        <title>First draft genome of Liparis tanakae, snailfish: a comprehensive survey of snailfish specific genes.</title>
        <authorList>
            <person name="Kim W."/>
            <person name="Song I."/>
            <person name="Jeong J.-H."/>
            <person name="Kim D."/>
            <person name="Kim S."/>
            <person name="Ryu S."/>
            <person name="Song J.Y."/>
            <person name="Lee S.K."/>
        </authorList>
    </citation>
    <scope>NUCLEOTIDE SEQUENCE [LARGE SCALE GENOMIC DNA]</scope>
    <source>
        <tissue evidence="1">Muscle</tissue>
    </source>
</reference>
<organism evidence="1 2">
    <name type="scientific">Liparis tanakae</name>
    <name type="common">Tanaka's snailfish</name>
    <dbReference type="NCBI Taxonomy" id="230148"/>
    <lineage>
        <taxon>Eukaryota</taxon>
        <taxon>Metazoa</taxon>
        <taxon>Chordata</taxon>
        <taxon>Craniata</taxon>
        <taxon>Vertebrata</taxon>
        <taxon>Euteleostomi</taxon>
        <taxon>Actinopterygii</taxon>
        <taxon>Neopterygii</taxon>
        <taxon>Teleostei</taxon>
        <taxon>Neoteleostei</taxon>
        <taxon>Acanthomorphata</taxon>
        <taxon>Eupercaria</taxon>
        <taxon>Perciformes</taxon>
        <taxon>Cottioidei</taxon>
        <taxon>Cottales</taxon>
        <taxon>Liparidae</taxon>
        <taxon>Liparis</taxon>
    </lineage>
</organism>
<proteinExistence type="predicted"/>
<name>A0A4Z2I4D5_9TELE</name>
<accession>A0A4Z2I4D5</accession>
<evidence type="ECO:0000313" key="2">
    <source>
        <dbReference type="Proteomes" id="UP000314294"/>
    </source>
</evidence>
<protein>
    <submittedName>
        <fullName evidence="1">Uncharacterized protein</fullName>
    </submittedName>
</protein>
<dbReference type="AlphaFoldDB" id="A0A4Z2I4D5"/>
<sequence>MYGVFQSSFEVLTVVLSALTGTSYISLRWLSRRLCWEWAWMIWLKVFLLSCLGGRAGGRPSSTSGDLREEEKEKCMFTLWLFLLTDSQSVPPNSFLANGLLGDLQTVT</sequence>
<evidence type="ECO:0000313" key="1">
    <source>
        <dbReference type="EMBL" id="TNN72122.1"/>
    </source>
</evidence>
<dbReference type="Proteomes" id="UP000314294">
    <property type="component" value="Unassembled WGS sequence"/>
</dbReference>
<gene>
    <name evidence="1" type="ORF">EYF80_017699</name>
</gene>
<dbReference type="EMBL" id="SRLO01000142">
    <property type="protein sequence ID" value="TNN72122.1"/>
    <property type="molecule type" value="Genomic_DNA"/>
</dbReference>
<keyword evidence="2" id="KW-1185">Reference proteome</keyword>
<comment type="caution">
    <text evidence="1">The sequence shown here is derived from an EMBL/GenBank/DDBJ whole genome shotgun (WGS) entry which is preliminary data.</text>
</comment>